<evidence type="ECO:0000313" key="2">
    <source>
        <dbReference type="EMBL" id="MBB4286662.1"/>
    </source>
</evidence>
<keyword evidence="3" id="KW-1185">Reference proteome</keyword>
<keyword evidence="1" id="KW-0732">Signal</keyword>
<organism evidence="2 3">
    <name type="scientific">Roseospira goensis</name>
    <dbReference type="NCBI Taxonomy" id="391922"/>
    <lineage>
        <taxon>Bacteria</taxon>
        <taxon>Pseudomonadati</taxon>
        <taxon>Pseudomonadota</taxon>
        <taxon>Alphaproteobacteria</taxon>
        <taxon>Rhodospirillales</taxon>
        <taxon>Rhodospirillaceae</taxon>
        <taxon>Roseospira</taxon>
    </lineage>
</organism>
<protein>
    <submittedName>
        <fullName evidence="2">Uncharacterized protein (TIGR02117 family)</fullName>
    </submittedName>
</protein>
<proteinExistence type="predicted"/>
<feature type="chain" id="PRO_5031496828" evidence="1">
    <location>
        <begin position="25"/>
        <end position="242"/>
    </location>
</feature>
<sequence length="242" mass="24218">MIDRRRLLTGVGAVLLAAAASGCAPPGPKGAPAAPGPAGPARAETQPIHVIATGWHSGLVIPRAAVPAGLLPEAADFPDARYLEAGWGDRAYYPNPRASLADALAAGLVPGPSILHLAGLAALPAPTADRAVWRVPIAAPGLARLVRAIHDTVERPPGGGRVAPVAPGLTPAGRFYPAHGRFHLFNTCNTWVARQLGRAGLAIAPGGIITAENLADRLDALPGARRLSADAGAGASAGAGAG</sequence>
<accession>A0A7W6S1W6</accession>
<gene>
    <name evidence="2" type="ORF">GGD88_002397</name>
</gene>
<comment type="caution">
    <text evidence="2">The sequence shown here is derived from an EMBL/GenBank/DDBJ whole genome shotgun (WGS) entry which is preliminary data.</text>
</comment>
<dbReference type="InterPro" id="IPR011727">
    <property type="entry name" value="CHP02117"/>
</dbReference>
<dbReference type="EMBL" id="JACIGI010000019">
    <property type="protein sequence ID" value="MBB4286662.1"/>
    <property type="molecule type" value="Genomic_DNA"/>
</dbReference>
<evidence type="ECO:0000256" key="1">
    <source>
        <dbReference type="SAM" id="SignalP"/>
    </source>
</evidence>
<dbReference type="Proteomes" id="UP000555728">
    <property type="component" value="Unassembled WGS sequence"/>
</dbReference>
<dbReference type="PROSITE" id="PS51318">
    <property type="entry name" value="TAT"/>
    <property type="match status" value="1"/>
</dbReference>
<reference evidence="2 3" key="1">
    <citation type="submission" date="2020-08" db="EMBL/GenBank/DDBJ databases">
        <title>Genome sequencing of Purple Non-Sulfur Bacteria from various extreme environments.</title>
        <authorList>
            <person name="Mayer M."/>
        </authorList>
    </citation>
    <scope>NUCLEOTIDE SEQUENCE [LARGE SCALE GENOMIC DNA]</scope>
    <source>
        <strain evidence="2 3">JA135</strain>
    </source>
</reference>
<evidence type="ECO:0000313" key="3">
    <source>
        <dbReference type="Proteomes" id="UP000555728"/>
    </source>
</evidence>
<name>A0A7W6S1W6_9PROT</name>
<feature type="signal peptide" evidence="1">
    <location>
        <begin position="1"/>
        <end position="24"/>
    </location>
</feature>
<dbReference type="InterPro" id="IPR006311">
    <property type="entry name" value="TAT_signal"/>
</dbReference>
<dbReference type="Pfam" id="PF09601">
    <property type="entry name" value="DUF2459"/>
    <property type="match status" value="1"/>
</dbReference>
<dbReference type="RefSeq" id="WP_184435715.1">
    <property type="nucleotide sequence ID" value="NZ_JACIGI010000019.1"/>
</dbReference>
<dbReference type="PROSITE" id="PS51257">
    <property type="entry name" value="PROKAR_LIPOPROTEIN"/>
    <property type="match status" value="1"/>
</dbReference>
<dbReference type="AlphaFoldDB" id="A0A7W6S1W6"/>